<dbReference type="EC" id="1.14.14.17" evidence="7"/>
<evidence type="ECO:0000256" key="6">
    <source>
        <dbReference type="ARBA" id="ARBA00023136"/>
    </source>
</evidence>
<organism evidence="10 11">
    <name type="scientific">Sphenodon punctatus</name>
    <name type="common">Tuatara</name>
    <name type="synonym">Hatteria punctata</name>
    <dbReference type="NCBI Taxonomy" id="8508"/>
    <lineage>
        <taxon>Eukaryota</taxon>
        <taxon>Metazoa</taxon>
        <taxon>Chordata</taxon>
        <taxon>Craniata</taxon>
        <taxon>Vertebrata</taxon>
        <taxon>Euteleostomi</taxon>
        <taxon>Lepidosauria</taxon>
        <taxon>Sphenodontia</taxon>
        <taxon>Sphenodontidae</taxon>
        <taxon>Sphenodon</taxon>
    </lineage>
</organism>
<comment type="function">
    <text evidence="7">Catalyzes the stereospecific oxidation of squalene to (S)-2,3-epoxysqualene, and is considered to be a rate-limiting enzyme in steroid biosynthesis.</text>
</comment>
<dbReference type="GO" id="GO:0016126">
    <property type="term" value="P:sterol biosynthetic process"/>
    <property type="evidence" value="ECO:0007669"/>
    <property type="project" value="UniProtKB-UniRule"/>
</dbReference>
<evidence type="ECO:0000256" key="1">
    <source>
        <dbReference type="ARBA" id="ARBA00001974"/>
    </source>
</evidence>
<dbReference type="Proteomes" id="UP000694392">
    <property type="component" value="Unplaced"/>
</dbReference>
<dbReference type="GeneTree" id="ENSGT00390000011759"/>
<dbReference type="GO" id="GO:0005789">
    <property type="term" value="C:endoplasmic reticulum membrane"/>
    <property type="evidence" value="ECO:0007669"/>
    <property type="project" value="UniProtKB-SubCell"/>
</dbReference>
<feature type="domain" description="Squalene epoxidase" evidence="9">
    <location>
        <begin position="12"/>
        <end position="111"/>
    </location>
</feature>
<evidence type="ECO:0000256" key="2">
    <source>
        <dbReference type="ARBA" id="ARBA00004370"/>
    </source>
</evidence>
<dbReference type="PANTHER" id="PTHR10835">
    <property type="entry name" value="SQUALENE MONOOXYGENASE"/>
    <property type="match status" value="1"/>
</dbReference>
<keyword evidence="11" id="KW-1185">Reference proteome</keyword>
<dbReference type="GO" id="GO:0050660">
    <property type="term" value="F:flavin adenine dinucleotide binding"/>
    <property type="evidence" value="ECO:0007669"/>
    <property type="project" value="UniProtKB-UniRule"/>
</dbReference>
<comment type="similarity">
    <text evidence="7">Belongs to the squalene monooxygenase family.</text>
</comment>
<proteinExistence type="inferred from homology"/>
<dbReference type="GO" id="GO:0004506">
    <property type="term" value="F:squalene monooxygenase activity"/>
    <property type="evidence" value="ECO:0007669"/>
    <property type="project" value="UniProtKB-UniRule"/>
</dbReference>
<reference evidence="10" key="1">
    <citation type="submission" date="2025-08" db="UniProtKB">
        <authorList>
            <consortium name="Ensembl"/>
        </authorList>
    </citation>
    <scope>IDENTIFICATION</scope>
</reference>
<dbReference type="UniPathway" id="UPA00767">
    <property type="reaction ID" value="UER00752"/>
</dbReference>
<evidence type="ECO:0000259" key="9">
    <source>
        <dbReference type="Pfam" id="PF08491"/>
    </source>
</evidence>
<comment type="catalytic activity">
    <reaction evidence="7">
        <text>squalene + reduced [NADPH--hemoprotein reductase] + O2 = (S)-2,3-epoxysqualene + oxidized [NADPH--hemoprotein reductase] + H2O + H(+)</text>
        <dbReference type="Rhea" id="RHEA:25282"/>
        <dbReference type="Rhea" id="RHEA-COMP:11964"/>
        <dbReference type="Rhea" id="RHEA-COMP:11965"/>
        <dbReference type="ChEBI" id="CHEBI:15377"/>
        <dbReference type="ChEBI" id="CHEBI:15378"/>
        <dbReference type="ChEBI" id="CHEBI:15379"/>
        <dbReference type="ChEBI" id="CHEBI:15440"/>
        <dbReference type="ChEBI" id="CHEBI:15441"/>
        <dbReference type="ChEBI" id="CHEBI:57618"/>
        <dbReference type="ChEBI" id="CHEBI:58210"/>
        <dbReference type="EC" id="1.14.14.17"/>
    </reaction>
</comment>
<evidence type="ECO:0000256" key="5">
    <source>
        <dbReference type="ARBA" id="ARBA00023002"/>
    </source>
</evidence>
<dbReference type="Ensembl" id="ENSSPUT00000024660.1">
    <property type="protein sequence ID" value="ENSSPUP00000023125.1"/>
    <property type="gene ID" value="ENSSPUG00000017752.1"/>
</dbReference>
<comment type="subcellular location">
    <subcellularLocation>
        <location evidence="7">Endoplasmic reticulum membrane</location>
        <topology evidence="7">Peripheral membrane protein</topology>
    </subcellularLocation>
    <subcellularLocation>
        <location evidence="2">Membrane</location>
    </subcellularLocation>
</comment>
<feature type="transmembrane region" description="Helical" evidence="8">
    <location>
        <begin position="80"/>
        <end position="98"/>
    </location>
</feature>
<evidence type="ECO:0000256" key="4">
    <source>
        <dbReference type="ARBA" id="ARBA00022827"/>
    </source>
</evidence>
<evidence type="ECO:0000256" key="7">
    <source>
        <dbReference type="RuleBase" id="RU367121"/>
    </source>
</evidence>
<dbReference type="PANTHER" id="PTHR10835:SF0">
    <property type="entry name" value="SQUALENE MONOOXYGENASE"/>
    <property type="match status" value="1"/>
</dbReference>
<dbReference type="AlphaFoldDB" id="A0A8D0HEP4"/>
<dbReference type="GO" id="GO:0008203">
    <property type="term" value="P:cholesterol metabolic process"/>
    <property type="evidence" value="ECO:0007669"/>
    <property type="project" value="TreeGrafter"/>
</dbReference>
<evidence type="ECO:0000313" key="10">
    <source>
        <dbReference type="Ensembl" id="ENSSPUP00000023125.1"/>
    </source>
</evidence>
<accession>A0A8D0HEP4</accession>
<dbReference type="Pfam" id="PF08491">
    <property type="entry name" value="SE"/>
    <property type="match status" value="1"/>
</dbReference>
<reference evidence="10" key="2">
    <citation type="submission" date="2025-09" db="UniProtKB">
        <authorList>
            <consortium name="Ensembl"/>
        </authorList>
    </citation>
    <scope>IDENTIFICATION</scope>
</reference>
<keyword evidence="8" id="KW-1133">Transmembrane helix</keyword>
<keyword evidence="4 7" id="KW-0274">FAD</keyword>
<keyword evidence="8" id="KW-0812">Transmembrane</keyword>
<dbReference type="InterPro" id="IPR040125">
    <property type="entry name" value="Squalene_monox"/>
</dbReference>
<dbReference type="InterPro" id="IPR013698">
    <property type="entry name" value="Squalene_epoxidase"/>
</dbReference>
<keyword evidence="3 7" id="KW-0285">Flavoprotein</keyword>
<protein>
    <recommendedName>
        <fullName evidence="7">Squalene monooxygenase</fullName>
        <ecNumber evidence="7">1.14.14.17</ecNumber>
    </recommendedName>
</protein>
<evidence type="ECO:0000256" key="8">
    <source>
        <dbReference type="SAM" id="Phobius"/>
    </source>
</evidence>
<dbReference type="OMA" id="INIFAQC"/>
<keyword evidence="7" id="KW-0256">Endoplasmic reticulum</keyword>
<evidence type="ECO:0000256" key="3">
    <source>
        <dbReference type="ARBA" id="ARBA00022630"/>
    </source>
</evidence>
<sequence length="136" mass="15759">FYTDIKEVFPLQAKKTFYWRRKKSHSFVVNVLAQALYELFSATDDSLHQLRRACFHYFRLGGECVSGPVGLLSVLSPKPMVLIGHFFAVAVYAVYFCFKSESWITKPRAFWSSSAVFYRACSVIFPLIYSEIKYII</sequence>
<comment type="cofactor">
    <cofactor evidence="1 7">
        <name>FAD</name>
        <dbReference type="ChEBI" id="CHEBI:57692"/>
    </cofactor>
</comment>
<name>A0A8D0HEP4_SPHPU</name>
<keyword evidence="6 7" id="KW-0472">Membrane</keyword>
<keyword evidence="5 7" id="KW-0560">Oxidoreductase</keyword>
<evidence type="ECO:0000313" key="11">
    <source>
        <dbReference type="Proteomes" id="UP000694392"/>
    </source>
</evidence>